<evidence type="ECO:0000313" key="3">
    <source>
        <dbReference type="Proteomes" id="UP000826722"/>
    </source>
</evidence>
<evidence type="ECO:0000313" key="2">
    <source>
        <dbReference type="EMBL" id="BCM24077.1"/>
    </source>
</evidence>
<dbReference type="Pfam" id="PF11191">
    <property type="entry name" value="DUF2782"/>
    <property type="match status" value="1"/>
</dbReference>
<proteinExistence type="predicted"/>
<dbReference type="Gene3D" id="2.20.130.30">
    <property type="entry name" value="Protein of unknown function DUF2782"/>
    <property type="match status" value="1"/>
</dbReference>
<dbReference type="KEGG" id="mpau:ZMTM_03360"/>
<evidence type="ECO:0000256" key="1">
    <source>
        <dbReference type="SAM" id="MobiDB-lite"/>
    </source>
</evidence>
<reference evidence="2" key="1">
    <citation type="journal article" date="2021" name="Arch. Microbiol.">
        <title>Methyloradius palustris gen. nov., sp. nov., a methanol-oxidizing bacterium isolated from snow.</title>
        <authorList>
            <person name="Miyadera T."/>
            <person name="Kojima H."/>
            <person name="Fukui M."/>
        </authorList>
    </citation>
    <scope>NUCLEOTIDE SEQUENCE</scope>
    <source>
        <strain evidence="2">Zm11</strain>
    </source>
</reference>
<organism evidence="2 3">
    <name type="scientific">Methyloradius palustris</name>
    <dbReference type="NCBI Taxonomy" id="2778876"/>
    <lineage>
        <taxon>Bacteria</taxon>
        <taxon>Pseudomonadati</taxon>
        <taxon>Pseudomonadota</taxon>
        <taxon>Betaproteobacteria</taxon>
        <taxon>Nitrosomonadales</taxon>
        <taxon>Methylophilaceae</taxon>
        <taxon>Methyloradius</taxon>
    </lineage>
</organism>
<dbReference type="EMBL" id="AP024110">
    <property type="protein sequence ID" value="BCM24077.1"/>
    <property type="molecule type" value="Genomic_DNA"/>
</dbReference>
<protein>
    <recommendedName>
        <fullName evidence="4">DUF2782 domain-containing protein</fullName>
    </recommendedName>
</protein>
<keyword evidence="3" id="KW-1185">Reference proteome</keyword>
<dbReference type="InterPro" id="IPR021357">
    <property type="entry name" value="DUF2782"/>
</dbReference>
<feature type="region of interest" description="Disordered" evidence="1">
    <location>
        <begin position="43"/>
        <end position="71"/>
    </location>
</feature>
<dbReference type="Proteomes" id="UP000826722">
    <property type="component" value="Chromosome"/>
</dbReference>
<sequence length="128" mass="14551">MRFLLELAYIFKPEVTMRLFRYCLLLILLLPVLAKAAGQPDNLQPLPDALPPPPGVTDANEEPEITITKKGENTVEEYRIHGELYMQKITPAHGVPYYLMKEDQEGGWSRSDGPTAPLAVPKWILFRF</sequence>
<gene>
    <name evidence="2" type="ORF">ZMTM_03360</name>
</gene>
<dbReference type="AlphaFoldDB" id="A0A8D5FXZ1"/>
<name>A0A8D5FXZ1_9PROT</name>
<accession>A0A8D5FXZ1</accession>
<evidence type="ECO:0008006" key="4">
    <source>
        <dbReference type="Google" id="ProtNLM"/>
    </source>
</evidence>